<name>A0A8B5Y2T4_9BACI</name>
<accession>A0A8B5Y2T4</accession>
<proteinExistence type="predicted"/>
<organism evidence="1 2">
    <name type="scientific">Peribacillus simplex</name>
    <dbReference type="NCBI Taxonomy" id="1478"/>
    <lineage>
        <taxon>Bacteria</taxon>
        <taxon>Bacillati</taxon>
        <taxon>Bacillota</taxon>
        <taxon>Bacilli</taxon>
        <taxon>Bacillales</taxon>
        <taxon>Bacillaceae</taxon>
        <taxon>Peribacillus</taxon>
    </lineage>
</organism>
<gene>
    <name evidence="1" type="ORF">FQP34_05650</name>
</gene>
<evidence type="ECO:0000313" key="1">
    <source>
        <dbReference type="EMBL" id="TVX83055.1"/>
    </source>
</evidence>
<dbReference type="Proteomes" id="UP000317770">
    <property type="component" value="Unassembled WGS sequence"/>
</dbReference>
<dbReference type="AlphaFoldDB" id="A0A8B5Y2T4"/>
<reference evidence="1 2" key="1">
    <citation type="submission" date="2019-07" db="EMBL/GenBank/DDBJ databases">
        <title>Genome assembly of Bacillus simplex strain GGC-P6A.</title>
        <authorList>
            <person name="Jennings M.E."/>
            <person name="Barton H.A."/>
        </authorList>
    </citation>
    <scope>NUCLEOTIDE SEQUENCE [LARGE SCALE GENOMIC DNA]</scope>
    <source>
        <strain evidence="1 2">GGC-P6A</strain>
    </source>
</reference>
<evidence type="ECO:0000313" key="2">
    <source>
        <dbReference type="Proteomes" id="UP000317770"/>
    </source>
</evidence>
<comment type="caution">
    <text evidence="1">The sequence shown here is derived from an EMBL/GenBank/DDBJ whole genome shotgun (WGS) entry which is preliminary data.</text>
</comment>
<dbReference type="EMBL" id="VNKI01000002">
    <property type="protein sequence ID" value="TVX83055.1"/>
    <property type="molecule type" value="Genomic_DNA"/>
</dbReference>
<sequence>MEAGFLMFNAHTAVVLDTSGTRFRFGRIPIQAVRPKTNKSPAHMKKEYWKPAAAHGFPSYRYIAYQTFLLYFPSIFGQSR</sequence>
<protein>
    <submittedName>
        <fullName evidence="1">Uncharacterized protein</fullName>
    </submittedName>
</protein>